<sequence>MKTAAGLLTPTSVLARVFITNTGPRQTSLLASCSYASSYSITSTASTAATTTMTRPSDRSRHSLGPHQQRRCFGNNSRGGPPPHGRPGRGPPRRHNGPPRPPGAYNGPPRPPGGHSGPPRAHTGPHSRHSNPHFSRSGPASHGGGGNPQFGRSGPSGGGNPQFGGRGRPERQDRSQAPAEDEFEEELGGRGHLERQEHLQERWQAQARDRDMPIGRGKEEDFFGEDLTTEGNLNTRLGPKKRDKPNATPRVKFKMARMPRNREIEFSHVLVRHDDGTLELPEPLDSVLSRLDLRKNSLVVVALPGQQEKRKKGKEGEEDEENEEDEEGEVGEEGKNIAEGKEGQEAVSGPVPEPVIDPVAMAAAAAEAATKKVADDEKRALAVKAMQSFPVCRIINIKKEREAEAERKKAQRKKVVSFKELEMNWAIDDHNLGFRMKKLTEFLNKGCQVEIRLLRKSASKGKKQATPDEAETLVAKIKATVAETPGSEYYKPQDGKMLQMMRIYVKGPPPKN</sequence>
<evidence type="ECO:0000313" key="5">
    <source>
        <dbReference type="EMBL" id="KAL1896502.1"/>
    </source>
</evidence>
<dbReference type="PANTHER" id="PTHR10938:SF0">
    <property type="entry name" value="TRANSLATION INITIATION FACTOR IF-3, MITOCHONDRIAL"/>
    <property type="match status" value="1"/>
</dbReference>
<name>A0ABR3Z8K4_9PEZI</name>
<keyword evidence="2" id="KW-0396">Initiation factor</keyword>
<feature type="region of interest" description="Disordered" evidence="4">
    <location>
        <begin position="307"/>
        <end position="352"/>
    </location>
</feature>
<evidence type="ECO:0000256" key="3">
    <source>
        <dbReference type="ARBA" id="ARBA00022917"/>
    </source>
</evidence>
<comment type="similarity">
    <text evidence="1">Belongs to the IF-3 family.</text>
</comment>
<organism evidence="5 6">
    <name type="scientific">Sporothrix stenoceras</name>
    <dbReference type="NCBI Taxonomy" id="5173"/>
    <lineage>
        <taxon>Eukaryota</taxon>
        <taxon>Fungi</taxon>
        <taxon>Dikarya</taxon>
        <taxon>Ascomycota</taxon>
        <taxon>Pezizomycotina</taxon>
        <taxon>Sordariomycetes</taxon>
        <taxon>Sordariomycetidae</taxon>
        <taxon>Ophiostomatales</taxon>
        <taxon>Ophiostomataceae</taxon>
        <taxon>Sporothrix</taxon>
    </lineage>
</organism>
<keyword evidence="3" id="KW-0648">Protein biosynthesis</keyword>
<accession>A0ABR3Z8K4</accession>
<evidence type="ECO:0000256" key="1">
    <source>
        <dbReference type="ARBA" id="ARBA00005439"/>
    </source>
</evidence>
<feature type="compositionally biased region" description="Pro residues" evidence="4">
    <location>
        <begin position="98"/>
        <end position="112"/>
    </location>
</feature>
<dbReference type="Proteomes" id="UP001583186">
    <property type="component" value="Unassembled WGS sequence"/>
</dbReference>
<feature type="compositionally biased region" description="Low complexity" evidence="4">
    <location>
        <begin position="40"/>
        <end position="54"/>
    </location>
</feature>
<dbReference type="PANTHER" id="PTHR10938">
    <property type="entry name" value="TRANSLATION INITIATION FACTOR IF-3"/>
    <property type="match status" value="1"/>
</dbReference>
<reference evidence="5 6" key="1">
    <citation type="journal article" date="2024" name="IMA Fungus">
        <title>IMA Genome - F19 : A genome assembly and annotation guide to empower mycologists, including annotated draft genome sequences of Ceratocystis pirilliformis, Diaporthe australafricana, Fusarium ophioides, Paecilomyces lecythidis, and Sporothrix stenoceras.</title>
        <authorList>
            <person name="Aylward J."/>
            <person name="Wilson A.M."/>
            <person name="Visagie C.M."/>
            <person name="Spraker J."/>
            <person name="Barnes I."/>
            <person name="Buitendag C."/>
            <person name="Ceriani C."/>
            <person name="Del Mar Angel L."/>
            <person name="du Plessis D."/>
            <person name="Fuchs T."/>
            <person name="Gasser K."/>
            <person name="Kramer D."/>
            <person name="Li W."/>
            <person name="Munsamy K."/>
            <person name="Piso A."/>
            <person name="Price J.L."/>
            <person name="Sonnekus B."/>
            <person name="Thomas C."/>
            <person name="van der Nest A."/>
            <person name="van Dijk A."/>
            <person name="van Heerden A."/>
            <person name="van Vuuren N."/>
            <person name="Yilmaz N."/>
            <person name="Duong T.A."/>
            <person name="van der Merwe N.A."/>
            <person name="Wingfield M.J."/>
            <person name="Wingfield B.D."/>
        </authorList>
    </citation>
    <scope>NUCLEOTIDE SEQUENCE [LARGE SCALE GENOMIC DNA]</scope>
    <source>
        <strain evidence="5 6">CMW 5346</strain>
    </source>
</reference>
<evidence type="ECO:0000313" key="6">
    <source>
        <dbReference type="Proteomes" id="UP001583186"/>
    </source>
</evidence>
<dbReference type="SUPFAM" id="SSF55200">
    <property type="entry name" value="Translation initiation factor IF3, C-terminal domain"/>
    <property type="match status" value="1"/>
</dbReference>
<feature type="compositionally biased region" description="Basic and acidic residues" evidence="4">
    <location>
        <begin position="187"/>
        <end position="221"/>
    </location>
</feature>
<evidence type="ECO:0000256" key="2">
    <source>
        <dbReference type="ARBA" id="ARBA00022540"/>
    </source>
</evidence>
<comment type="caution">
    <text evidence="5">The sequence shown here is derived from an EMBL/GenBank/DDBJ whole genome shotgun (WGS) entry which is preliminary data.</text>
</comment>
<dbReference type="InterPro" id="IPR036788">
    <property type="entry name" value="T_IF-3_C_sf"/>
</dbReference>
<protein>
    <recommendedName>
        <fullName evidence="7">Translation initiation factor IF-3</fullName>
    </recommendedName>
</protein>
<dbReference type="InterPro" id="IPR001288">
    <property type="entry name" value="Translation_initiation_fac_3"/>
</dbReference>
<evidence type="ECO:0000256" key="4">
    <source>
        <dbReference type="SAM" id="MobiDB-lite"/>
    </source>
</evidence>
<feature type="region of interest" description="Disordered" evidence="4">
    <location>
        <begin position="40"/>
        <end position="258"/>
    </location>
</feature>
<dbReference type="Gene3D" id="3.30.110.10">
    <property type="entry name" value="Translation initiation factor 3 (IF-3), C-terminal domain"/>
    <property type="match status" value="1"/>
</dbReference>
<gene>
    <name evidence="5" type="ORF">Sste5346_004536</name>
</gene>
<evidence type="ECO:0008006" key="7">
    <source>
        <dbReference type="Google" id="ProtNLM"/>
    </source>
</evidence>
<feature type="compositionally biased region" description="Gly residues" evidence="4">
    <location>
        <begin position="141"/>
        <end position="166"/>
    </location>
</feature>
<proteinExistence type="inferred from homology"/>
<keyword evidence="6" id="KW-1185">Reference proteome</keyword>
<feature type="compositionally biased region" description="Basic and acidic residues" evidence="4">
    <location>
        <begin position="332"/>
        <end position="344"/>
    </location>
</feature>
<feature type="compositionally biased region" description="Acidic residues" evidence="4">
    <location>
        <begin position="316"/>
        <end position="331"/>
    </location>
</feature>
<dbReference type="EMBL" id="JAWCUI010000022">
    <property type="protein sequence ID" value="KAL1896502.1"/>
    <property type="molecule type" value="Genomic_DNA"/>
</dbReference>